<organism evidence="4 5">
    <name type="scientific">Thalassotalea algicola</name>
    <dbReference type="NCBI Taxonomy" id="2716224"/>
    <lineage>
        <taxon>Bacteria</taxon>
        <taxon>Pseudomonadati</taxon>
        <taxon>Pseudomonadota</taxon>
        <taxon>Gammaproteobacteria</taxon>
        <taxon>Alteromonadales</taxon>
        <taxon>Colwelliaceae</taxon>
        <taxon>Thalassotalea</taxon>
    </lineage>
</organism>
<keyword evidence="2" id="KW-0472">Membrane</keyword>
<name>A0A7Y0LFC9_9GAMM</name>
<dbReference type="AlphaFoldDB" id="A0A7Y0LFC9"/>
<keyword evidence="5" id="KW-1185">Reference proteome</keyword>
<dbReference type="PANTHER" id="PTHR35603">
    <property type="match status" value="1"/>
</dbReference>
<evidence type="ECO:0000313" key="4">
    <source>
        <dbReference type="EMBL" id="NMP33401.1"/>
    </source>
</evidence>
<dbReference type="InterPro" id="IPR051407">
    <property type="entry name" value="Bact_OM_lipoprot/Surf_antigen"/>
</dbReference>
<dbReference type="Pfam" id="PF05433">
    <property type="entry name" value="Rick_17kDa_Anti"/>
    <property type="match status" value="1"/>
</dbReference>
<reference evidence="4 5" key="1">
    <citation type="submission" date="2020-04" db="EMBL/GenBank/DDBJ databases">
        <title>Thalassotalea sp. M1531, isolated from the surface of marine red alga.</title>
        <authorList>
            <person name="Pang L."/>
            <person name="Lu D.-C."/>
        </authorList>
    </citation>
    <scope>NUCLEOTIDE SEQUENCE [LARGE SCALE GENOMIC DNA]</scope>
    <source>
        <strain evidence="4 5">M1531</strain>
    </source>
</reference>
<evidence type="ECO:0000313" key="5">
    <source>
        <dbReference type="Proteomes" id="UP000568664"/>
    </source>
</evidence>
<dbReference type="InterPro" id="IPR008816">
    <property type="entry name" value="Gly_zipper_2TM_dom"/>
</dbReference>
<comment type="caution">
    <text evidence="4">The sequence shown here is derived from an EMBL/GenBank/DDBJ whole genome shotgun (WGS) entry which is preliminary data.</text>
</comment>
<sequence length="161" mass="17773">MKQVLNQLIMIVTFVAFAFSPLLSASEYERNKAVPVKEVRFGEVISVRKITERELLQDKANGWETFGGALIGGAIGYQFGDGSGQVAATILGSLIGANLVGNNQQKPKEKVLHLVELMIRTDNGQEYMVVQDYDSKMLFEAGNAIRLIYLANGSVRVDKQY</sequence>
<protein>
    <submittedName>
        <fullName evidence="4">Glycine zipper 2TM domain-containing protein</fullName>
    </submittedName>
</protein>
<evidence type="ECO:0000256" key="2">
    <source>
        <dbReference type="ARBA" id="ARBA00023136"/>
    </source>
</evidence>
<dbReference type="PANTHER" id="PTHR35603:SF2">
    <property type="entry name" value="OUTER MEMBRANE LIPOPROTEIN"/>
    <property type="match status" value="1"/>
</dbReference>
<evidence type="ECO:0000256" key="1">
    <source>
        <dbReference type="ARBA" id="ARBA00004370"/>
    </source>
</evidence>
<proteinExistence type="predicted"/>
<comment type="subcellular location">
    <subcellularLocation>
        <location evidence="1">Membrane</location>
    </subcellularLocation>
</comment>
<gene>
    <name evidence="4" type="ORF">HII17_17780</name>
</gene>
<feature type="domain" description="Glycine zipper 2TM" evidence="3">
    <location>
        <begin position="65"/>
        <end position="97"/>
    </location>
</feature>
<dbReference type="GO" id="GO:0019867">
    <property type="term" value="C:outer membrane"/>
    <property type="evidence" value="ECO:0007669"/>
    <property type="project" value="InterPro"/>
</dbReference>
<evidence type="ECO:0000259" key="3">
    <source>
        <dbReference type="Pfam" id="PF05433"/>
    </source>
</evidence>
<dbReference type="Proteomes" id="UP000568664">
    <property type="component" value="Unassembled WGS sequence"/>
</dbReference>
<accession>A0A7Y0LFC9</accession>
<dbReference type="EMBL" id="JABBXH010000008">
    <property type="protein sequence ID" value="NMP33401.1"/>
    <property type="molecule type" value="Genomic_DNA"/>
</dbReference>